<keyword evidence="1" id="KW-0812">Transmembrane</keyword>
<dbReference type="OrthoDB" id="7509319at2"/>
<organism evidence="2 3">
    <name type="scientific">Acetobacter okinawensis</name>
    <dbReference type="NCBI Taxonomy" id="1076594"/>
    <lineage>
        <taxon>Bacteria</taxon>
        <taxon>Pseudomonadati</taxon>
        <taxon>Pseudomonadota</taxon>
        <taxon>Alphaproteobacteria</taxon>
        <taxon>Acetobacterales</taxon>
        <taxon>Acetobacteraceae</taxon>
        <taxon>Acetobacter</taxon>
    </lineage>
</organism>
<feature type="transmembrane region" description="Helical" evidence="1">
    <location>
        <begin position="12"/>
        <end position="36"/>
    </location>
</feature>
<dbReference type="AlphaFoldDB" id="A0A252BRS2"/>
<evidence type="ECO:0000256" key="1">
    <source>
        <dbReference type="SAM" id="Phobius"/>
    </source>
</evidence>
<dbReference type="Proteomes" id="UP000194931">
    <property type="component" value="Unassembled WGS sequence"/>
</dbReference>
<protein>
    <recommendedName>
        <fullName evidence="4">Iron uptake protein</fullName>
    </recommendedName>
</protein>
<reference evidence="3" key="1">
    <citation type="submission" date="2014-06" db="EMBL/GenBank/DDBJ databases">
        <authorList>
            <person name="Winans N.J."/>
            <person name="Newell P.D."/>
            <person name="Douglas A.E."/>
        </authorList>
    </citation>
    <scope>NUCLEOTIDE SEQUENCE [LARGE SCALE GENOMIC DNA]</scope>
</reference>
<proteinExistence type="predicted"/>
<keyword evidence="1" id="KW-0472">Membrane</keyword>
<sequence>MSAFRLTNDQWLAKLMAAIVPGALLSLGCMAVLGLFCHASGDARSVSAQFLMWFAIVGWLALVGSCFLFRSGRRAWAMLGGGALVVWGLFVILAKVIMV</sequence>
<feature type="transmembrane region" description="Helical" evidence="1">
    <location>
        <begin position="48"/>
        <end position="69"/>
    </location>
</feature>
<dbReference type="EMBL" id="JOPJ01000041">
    <property type="protein sequence ID" value="OUJ10686.1"/>
    <property type="molecule type" value="Genomic_DNA"/>
</dbReference>
<keyword evidence="1" id="KW-1133">Transmembrane helix</keyword>
<dbReference type="PROSITE" id="PS51257">
    <property type="entry name" value="PROKAR_LIPOPROTEIN"/>
    <property type="match status" value="1"/>
</dbReference>
<name>A0A252BRS2_9PROT</name>
<comment type="caution">
    <text evidence="2">The sequence shown here is derived from an EMBL/GenBank/DDBJ whole genome shotgun (WGS) entry which is preliminary data.</text>
</comment>
<dbReference type="RefSeq" id="WP_086639925.1">
    <property type="nucleotide sequence ID" value="NZ_JOPJ01000041.1"/>
</dbReference>
<dbReference type="STRING" id="1236501.GCA_000613865_03539"/>
<accession>A0A252BRS2</accession>
<evidence type="ECO:0008006" key="4">
    <source>
        <dbReference type="Google" id="ProtNLM"/>
    </source>
</evidence>
<keyword evidence="3" id="KW-1185">Reference proteome</keyword>
<evidence type="ECO:0000313" key="3">
    <source>
        <dbReference type="Proteomes" id="UP000194931"/>
    </source>
</evidence>
<gene>
    <name evidence="2" type="ORF">HK26_08195</name>
</gene>
<feature type="transmembrane region" description="Helical" evidence="1">
    <location>
        <begin position="76"/>
        <end position="98"/>
    </location>
</feature>
<evidence type="ECO:0000313" key="2">
    <source>
        <dbReference type="EMBL" id="OUJ10686.1"/>
    </source>
</evidence>